<keyword evidence="2 11" id="KW-0812">Transmembrane</keyword>
<dbReference type="InterPro" id="IPR036179">
    <property type="entry name" value="Ig-like_dom_sf"/>
</dbReference>
<dbReference type="Proteomes" id="UP001187415">
    <property type="component" value="Unassembled WGS sequence"/>
</dbReference>
<evidence type="ECO:0000256" key="1">
    <source>
        <dbReference type="ARBA" id="ARBA00004479"/>
    </source>
</evidence>
<sequence>MSVCRITAVLLLLAACCVQGLRVDVFPKQPLFRLGEHQQLVCSVHDCPATPSISWSKLEDRPLNARFSINETQSVMTFDPVMKKHEGALLCKVTCGEETKQIKASVQVYSFPSDPVITGQDRLRLGKESNLTCQMSDVYPAEMLTLTWFRGDKVLQSTVGEHKLSLVQSQYKFTPLNQDSGEDFGCRATLDLPDLPSENRNRETTVPLNLLYPPVNTSISDAVITRAGSELILNCSVKGNPEPTVTWSFRTADGHSLQRGQGPQLVLPSVSLSDAGQYECEARNSEGSQTAAVNVTVHAPPNNTHLSVSPSEEAVEGQPLVFTCRSDGAPPPRLVLLKGGLELQVAQPATPWLSFNLSSTHVNDSDMYHCEASNQFGSQLVSHNITVKAHPLHVEVSPQVWEAEQGSNLTLTCKASGCVHPPTLTWRNKDQNQTVLQRTQEPDGLSLLHLQELDFQNQGGISCEAECDSVIRTRTAQVHLYSFPSDPVLEDPGTVLLGQEVVFRCDVINVFSANKLKIHWISGNVTLMSETFGFSGSLQNFSSALRQRVREDQHVLTCSVELLKENGEVWRSRRTSVSLQVHYAPRRTSLSLSTGGDVVEGQQVMFTCHSDGAPPPRIVLRRKGVELQLADQTTSWLFFNLSSAQLEDSDQYLCEASNQFGSQRVSSSITVRAPPRNTTVLVLPSAVVQEGQNVTVCCQTISFPPSAIILKKLTNGTELFSPNGTFLLVNVTARDSGLYQVNVTNDLGYQVKVFSISVRERSSSRPPRLSFIVIPAACVAAGLAAAALLLDYLRRSRKKGFYQLPQSAPPSA</sequence>
<feature type="domain" description="Ig-like" evidence="13">
    <location>
        <begin position="112"/>
        <end position="205"/>
    </location>
</feature>
<evidence type="ECO:0000259" key="13">
    <source>
        <dbReference type="PROSITE" id="PS50835"/>
    </source>
</evidence>
<dbReference type="Pfam" id="PF07679">
    <property type="entry name" value="I-set"/>
    <property type="match status" value="2"/>
</dbReference>
<dbReference type="GO" id="GO:0005886">
    <property type="term" value="C:plasma membrane"/>
    <property type="evidence" value="ECO:0007669"/>
    <property type="project" value="TreeGrafter"/>
</dbReference>
<dbReference type="InterPro" id="IPR047012">
    <property type="entry name" value="ICAM_VCAM"/>
</dbReference>
<evidence type="ECO:0000313" key="14">
    <source>
        <dbReference type="EMBL" id="KAK2835111.1"/>
    </source>
</evidence>
<dbReference type="GO" id="GO:0098609">
    <property type="term" value="P:cell-cell adhesion"/>
    <property type="evidence" value="ECO:0007669"/>
    <property type="project" value="InterPro"/>
</dbReference>
<keyword evidence="10" id="KW-0393">Immunoglobulin domain</keyword>
<evidence type="ECO:0000256" key="7">
    <source>
        <dbReference type="ARBA" id="ARBA00023136"/>
    </source>
</evidence>
<dbReference type="InterPro" id="IPR013162">
    <property type="entry name" value="CD80_C2-set"/>
</dbReference>
<name>A0AA88MG85_CHASR</name>
<keyword evidence="8" id="KW-1015">Disulfide bond</keyword>
<keyword evidence="4" id="KW-0677">Repeat</keyword>
<dbReference type="PRINTS" id="PR01474">
    <property type="entry name" value="VCAM1"/>
</dbReference>
<evidence type="ECO:0000256" key="10">
    <source>
        <dbReference type="ARBA" id="ARBA00023319"/>
    </source>
</evidence>
<dbReference type="AlphaFoldDB" id="A0AA88MG85"/>
<dbReference type="SMART" id="SM00409">
    <property type="entry name" value="IG"/>
    <property type="match status" value="7"/>
</dbReference>
<comment type="caution">
    <text evidence="14">The sequence shown here is derived from an EMBL/GenBank/DDBJ whole genome shotgun (WGS) entry which is preliminary data.</text>
</comment>
<keyword evidence="9" id="KW-0325">Glycoprotein</keyword>
<dbReference type="SUPFAM" id="SSF48726">
    <property type="entry name" value="Immunoglobulin"/>
    <property type="match status" value="8"/>
</dbReference>
<feature type="domain" description="Ig-like" evidence="13">
    <location>
        <begin position="585"/>
        <end position="670"/>
    </location>
</feature>
<evidence type="ECO:0000313" key="15">
    <source>
        <dbReference type="Proteomes" id="UP001187415"/>
    </source>
</evidence>
<evidence type="ECO:0000256" key="9">
    <source>
        <dbReference type="ARBA" id="ARBA00023180"/>
    </source>
</evidence>
<dbReference type="EMBL" id="JAUPFM010000012">
    <property type="protein sequence ID" value="KAK2835111.1"/>
    <property type="molecule type" value="Genomic_DNA"/>
</dbReference>
<keyword evidence="3 12" id="KW-0732">Signal</keyword>
<evidence type="ECO:0000256" key="5">
    <source>
        <dbReference type="ARBA" id="ARBA00022889"/>
    </source>
</evidence>
<keyword evidence="7 11" id="KW-0472">Membrane</keyword>
<dbReference type="InterPro" id="IPR003599">
    <property type="entry name" value="Ig_sub"/>
</dbReference>
<feature type="domain" description="Ig-like" evidence="13">
    <location>
        <begin position="484"/>
        <end position="578"/>
    </location>
</feature>
<feature type="domain" description="Ig-like" evidence="13">
    <location>
        <begin position="213"/>
        <end position="296"/>
    </location>
</feature>
<gene>
    <name evidence="14" type="ORF">Q5P01_015595</name>
</gene>
<dbReference type="InterPro" id="IPR013783">
    <property type="entry name" value="Ig-like_fold"/>
</dbReference>
<dbReference type="PROSITE" id="PS50835">
    <property type="entry name" value="IG_LIKE"/>
    <property type="match status" value="8"/>
</dbReference>
<evidence type="ECO:0000256" key="8">
    <source>
        <dbReference type="ARBA" id="ARBA00023157"/>
    </source>
</evidence>
<feature type="domain" description="Ig-like" evidence="13">
    <location>
        <begin position="675"/>
        <end position="757"/>
    </location>
</feature>
<dbReference type="Pfam" id="PF08205">
    <property type="entry name" value="C2-set_2"/>
    <property type="match status" value="1"/>
</dbReference>
<keyword evidence="5" id="KW-0130">Cell adhesion</keyword>
<dbReference type="InterPro" id="IPR003598">
    <property type="entry name" value="Ig_sub2"/>
</dbReference>
<keyword evidence="15" id="KW-1185">Reference proteome</keyword>
<accession>A0AA88MG85</accession>
<feature type="signal peptide" evidence="12">
    <location>
        <begin position="1"/>
        <end position="20"/>
    </location>
</feature>
<dbReference type="InterPro" id="IPR003989">
    <property type="entry name" value="VCAM-1"/>
</dbReference>
<dbReference type="InterPro" id="IPR013098">
    <property type="entry name" value="Ig_I-set"/>
</dbReference>
<dbReference type="PANTHER" id="PTHR13771:SF14">
    <property type="entry name" value="VASCULAR CELL ADHESION PROTEIN 1"/>
    <property type="match status" value="1"/>
</dbReference>
<dbReference type="Pfam" id="PF13927">
    <property type="entry name" value="Ig_3"/>
    <property type="match status" value="3"/>
</dbReference>
<evidence type="ECO:0000256" key="4">
    <source>
        <dbReference type="ARBA" id="ARBA00022737"/>
    </source>
</evidence>
<evidence type="ECO:0000256" key="12">
    <source>
        <dbReference type="SAM" id="SignalP"/>
    </source>
</evidence>
<feature type="transmembrane region" description="Helical" evidence="11">
    <location>
        <begin position="769"/>
        <end position="790"/>
    </location>
</feature>
<feature type="domain" description="Ig-like" evidence="13">
    <location>
        <begin position="35"/>
        <end position="107"/>
    </location>
</feature>
<dbReference type="PANTHER" id="PTHR13771">
    <property type="entry name" value="INTERCELLULAR ADHESION MOLECULE"/>
    <property type="match status" value="1"/>
</dbReference>
<organism evidence="14 15">
    <name type="scientific">Channa striata</name>
    <name type="common">Snakehead murrel</name>
    <name type="synonym">Ophicephalus striatus</name>
    <dbReference type="NCBI Taxonomy" id="64152"/>
    <lineage>
        <taxon>Eukaryota</taxon>
        <taxon>Metazoa</taxon>
        <taxon>Chordata</taxon>
        <taxon>Craniata</taxon>
        <taxon>Vertebrata</taxon>
        <taxon>Euteleostomi</taxon>
        <taxon>Actinopterygii</taxon>
        <taxon>Neopterygii</taxon>
        <taxon>Teleostei</taxon>
        <taxon>Neoteleostei</taxon>
        <taxon>Acanthomorphata</taxon>
        <taxon>Anabantaria</taxon>
        <taxon>Anabantiformes</taxon>
        <taxon>Channoidei</taxon>
        <taxon>Channidae</taxon>
        <taxon>Channa</taxon>
    </lineage>
</organism>
<evidence type="ECO:0000256" key="3">
    <source>
        <dbReference type="ARBA" id="ARBA00022729"/>
    </source>
</evidence>
<protein>
    <recommendedName>
        <fullName evidence="13">Ig-like domain-containing protein</fullName>
    </recommendedName>
</protein>
<reference evidence="14" key="1">
    <citation type="submission" date="2023-07" db="EMBL/GenBank/DDBJ databases">
        <title>Chromosome-level Genome Assembly of Striped Snakehead (Channa striata).</title>
        <authorList>
            <person name="Liu H."/>
        </authorList>
    </citation>
    <scope>NUCLEOTIDE SEQUENCE</scope>
    <source>
        <strain evidence="14">Gz</strain>
        <tissue evidence="14">Muscle</tissue>
    </source>
</reference>
<evidence type="ECO:0000256" key="2">
    <source>
        <dbReference type="ARBA" id="ARBA00022692"/>
    </source>
</evidence>
<dbReference type="InterPro" id="IPR003987">
    <property type="entry name" value="ICAM_VCAM_N"/>
</dbReference>
<keyword evidence="6 11" id="KW-1133">Transmembrane helix</keyword>
<feature type="chain" id="PRO_5041673759" description="Ig-like domain-containing protein" evidence="12">
    <location>
        <begin position="21"/>
        <end position="812"/>
    </location>
</feature>
<dbReference type="PROSITE" id="PS51257">
    <property type="entry name" value="PROKAR_LIPOPROTEIN"/>
    <property type="match status" value="1"/>
</dbReference>
<dbReference type="GO" id="GO:0005178">
    <property type="term" value="F:integrin binding"/>
    <property type="evidence" value="ECO:0007669"/>
    <property type="project" value="InterPro"/>
</dbReference>
<evidence type="ECO:0000256" key="11">
    <source>
        <dbReference type="SAM" id="Phobius"/>
    </source>
</evidence>
<evidence type="ECO:0000256" key="6">
    <source>
        <dbReference type="ARBA" id="ARBA00022989"/>
    </source>
</evidence>
<comment type="subcellular location">
    <subcellularLocation>
        <location evidence="1">Membrane</location>
        <topology evidence="1">Single-pass type I membrane protein</topology>
    </subcellularLocation>
</comment>
<feature type="domain" description="Ig-like" evidence="13">
    <location>
        <begin position="391"/>
        <end position="479"/>
    </location>
</feature>
<dbReference type="Gene3D" id="2.60.40.10">
    <property type="entry name" value="Immunoglobulins"/>
    <property type="match status" value="8"/>
</dbReference>
<dbReference type="SMART" id="SM00408">
    <property type="entry name" value="IGc2"/>
    <property type="match status" value="5"/>
</dbReference>
<feature type="domain" description="Ig-like" evidence="13">
    <location>
        <begin position="301"/>
        <end position="386"/>
    </location>
</feature>
<dbReference type="PRINTS" id="PR01472">
    <property type="entry name" value="ICAMVCAM1"/>
</dbReference>
<proteinExistence type="predicted"/>
<dbReference type="InterPro" id="IPR007110">
    <property type="entry name" value="Ig-like_dom"/>
</dbReference>